<dbReference type="PANTHER" id="PTHR13696:SF99">
    <property type="entry name" value="COBYRINIC ACID AC-DIAMIDE SYNTHASE"/>
    <property type="match status" value="1"/>
</dbReference>
<dbReference type="Pfam" id="PF13614">
    <property type="entry name" value="AAA_31"/>
    <property type="match status" value="1"/>
</dbReference>
<gene>
    <name evidence="2" type="ORF">IPN02_10765</name>
</gene>
<dbReference type="InterPro" id="IPR050678">
    <property type="entry name" value="DNA_Partitioning_ATPase"/>
</dbReference>
<evidence type="ECO:0000313" key="2">
    <source>
        <dbReference type="EMBL" id="MBK9297289.1"/>
    </source>
</evidence>
<evidence type="ECO:0000259" key="1">
    <source>
        <dbReference type="Pfam" id="PF13614"/>
    </source>
</evidence>
<dbReference type="CDD" id="cd02042">
    <property type="entry name" value="ParAB_family"/>
    <property type="match status" value="1"/>
</dbReference>
<dbReference type="EMBL" id="JADJZA010000007">
    <property type="protein sequence ID" value="MBK9297289.1"/>
    <property type="molecule type" value="Genomic_DNA"/>
</dbReference>
<dbReference type="AlphaFoldDB" id="A0A936NEA3"/>
<proteinExistence type="predicted"/>
<reference evidence="2 3" key="1">
    <citation type="submission" date="2020-10" db="EMBL/GenBank/DDBJ databases">
        <title>Connecting structure to function with the recovery of over 1000 high-quality activated sludge metagenome-assembled genomes encoding full-length rRNA genes using long-read sequencing.</title>
        <authorList>
            <person name="Singleton C.M."/>
            <person name="Petriglieri F."/>
            <person name="Kristensen J.M."/>
            <person name="Kirkegaard R.H."/>
            <person name="Michaelsen T.Y."/>
            <person name="Andersen M.H."/>
            <person name="Karst S.M."/>
            <person name="Dueholm M.S."/>
            <person name="Nielsen P.H."/>
            <person name="Albertsen M."/>
        </authorList>
    </citation>
    <scope>NUCLEOTIDE SEQUENCE [LARGE SCALE GENOMIC DNA]</scope>
    <source>
        <strain evidence="2">Lyne_18-Q3-R50-59_MAXAC.006</strain>
    </source>
</reference>
<evidence type="ECO:0000313" key="3">
    <source>
        <dbReference type="Proteomes" id="UP000727993"/>
    </source>
</evidence>
<dbReference type="PANTHER" id="PTHR13696">
    <property type="entry name" value="P-LOOP CONTAINING NUCLEOSIDE TRIPHOSPHATE HYDROLASE"/>
    <property type="match status" value="1"/>
</dbReference>
<organism evidence="2 3">
    <name type="scientific">Candidatus Neomicrothrix subdominans</name>
    <dbReference type="NCBI Taxonomy" id="2954438"/>
    <lineage>
        <taxon>Bacteria</taxon>
        <taxon>Bacillati</taxon>
        <taxon>Actinomycetota</taxon>
        <taxon>Acidimicrobiia</taxon>
        <taxon>Acidimicrobiales</taxon>
        <taxon>Microthrixaceae</taxon>
        <taxon>Candidatus Neomicrothrix</taxon>
    </lineage>
</organism>
<dbReference type="InterPro" id="IPR025669">
    <property type="entry name" value="AAA_dom"/>
</dbReference>
<sequence length="248" mass="26976">MKILALASMKGGVGKTSTAVNLAALAAGTGLRTLLWDLDPQGGATWSVGVDPEQMNAARTVVRGRRDVTRLARHTRVPGLVVLPADETLRSLDIAMSERRHPARVLSKTVDRLADAYDLVVVDTPPGLTVVMENLIELADLLLVPVEPTPLALRTLGQLQHFVGERSTNVPMAAFFSLLDERKVAQRHLHAEYRATDPVFVSTSIPHSTAVERMGAERLPTVITSPGALASRRYRTLWGEVAERLDLV</sequence>
<dbReference type="Gene3D" id="3.40.50.300">
    <property type="entry name" value="P-loop containing nucleotide triphosphate hydrolases"/>
    <property type="match status" value="1"/>
</dbReference>
<dbReference type="SUPFAM" id="SSF52540">
    <property type="entry name" value="P-loop containing nucleoside triphosphate hydrolases"/>
    <property type="match status" value="1"/>
</dbReference>
<name>A0A936NEA3_9ACTN</name>
<dbReference type="PIRSF" id="PIRSF009320">
    <property type="entry name" value="Nuc_binding_HP_1000"/>
    <property type="match status" value="1"/>
</dbReference>
<dbReference type="InterPro" id="IPR027417">
    <property type="entry name" value="P-loop_NTPase"/>
</dbReference>
<feature type="domain" description="AAA" evidence="1">
    <location>
        <begin position="1"/>
        <end position="165"/>
    </location>
</feature>
<accession>A0A936NEA3</accession>
<comment type="caution">
    <text evidence="2">The sequence shown here is derived from an EMBL/GenBank/DDBJ whole genome shotgun (WGS) entry which is preliminary data.</text>
</comment>
<protein>
    <submittedName>
        <fullName evidence="2">ParA family protein</fullName>
    </submittedName>
</protein>
<dbReference type="Proteomes" id="UP000727993">
    <property type="component" value="Unassembled WGS sequence"/>
</dbReference>